<comment type="caution">
    <text evidence="1">The sequence shown here is derived from an EMBL/GenBank/DDBJ whole genome shotgun (WGS) entry which is preliminary data.</text>
</comment>
<dbReference type="AlphaFoldDB" id="A0A9P4IXC1"/>
<dbReference type="EMBL" id="ML996087">
    <property type="protein sequence ID" value="KAF2151642.1"/>
    <property type="molecule type" value="Genomic_DNA"/>
</dbReference>
<accession>A0A9P4IXC1</accession>
<evidence type="ECO:0000313" key="2">
    <source>
        <dbReference type="Proteomes" id="UP000799439"/>
    </source>
</evidence>
<organism evidence="1 2">
    <name type="scientific">Myriangium duriaei CBS 260.36</name>
    <dbReference type="NCBI Taxonomy" id="1168546"/>
    <lineage>
        <taxon>Eukaryota</taxon>
        <taxon>Fungi</taxon>
        <taxon>Dikarya</taxon>
        <taxon>Ascomycota</taxon>
        <taxon>Pezizomycotina</taxon>
        <taxon>Dothideomycetes</taxon>
        <taxon>Dothideomycetidae</taxon>
        <taxon>Myriangiales</taxon>
        <taxon>Myriangiaceae</taxon>
        <taxon>Myriangium</taxon>
    </lineage>
</organism>
<protein>
    <submittedName>
        <fullName evidence="1">Uncharacterized protein</fullName>
    </submittedName>
</protein>
<dbReference type="Proteomes" id="UP000799439">
    <property type="component" value="Unassembled WGS sequence"/>
</dbReference>
<reference evidence="1" key="1">
    <citation type="journal article" date="2020" name="Stud. Mycol.">
        <title>101 Dothideomycetes genomes: a test case for predicting lifestyles and emergence of pathogens.</title>
        <authorList>
            <person name="Haridas S."/>
            <person name="Albert R."/>
            <person name="Binder M."/>
            <person name="Bloem J."/>
            <person name="Labutti K."/>
            <person name="Salamov A."/>
            <person name="Andreopoulos B."/>
            <person name="Baker S."/>
            <person name="Barry K."/>
            <person name="Bills G."/>
            <person name="Bluhm B."/>
            <person name="Cannon C."/>
            <person name="Castanera R."/>
            <person name="Culley D."/>
            <person name="Daum C."/>
            <person name="Ezra D."/>
            <person name="Gonzalez J."/>
            <person name="Henrissat B."/>
            <person name="Kuo A."/>
            <person name="Liang C."/>
            <person name="Lipzen A."/>
            <person name="Lutzoni F."/>
            <person name="Magnuson J."/>
            <person name="Mondo S."/>
            <person name="Nolan M."/>
            <person name="Ohm R."/>
            <person name="Pangilinan J."/>
            <person name="Park H.-J."/>
            <person name="Ramirez L."/>
            <person name="Alfaro M."/>
            <person name="Sun H."/>
            <person name="Tritt A."/>
            <person name="Yoshinaga Y."/>
            <person name="Zwiers L.-H."/>
            <person name="Turgeon B."/>
            <person name="Goodwin S."/>
            <person name="Spatafora J."/>
            <person name="Crous P."/>
            <person name="Grigoriev I."/>
        </authorList>
    </citation>
    <scope>NUCLEOTIDE SEQUENCE</scope>
    <source>
        <strain evidence="1">CBS 260.36</strain>
    </source>
</reference>
<name>A0A9P4IXC1_9PEZI</name>
<keyword evidence="2" id="KW-1185">Reference proteome</keyword>
<evidence type="ECO:0000313" key="1">
    <source>
        <dbReference type="EMBL" id="KAF2151642.1"/>
    </source>
</evidence>
<gene>
    <name evidence="1" type="ORF">K461DRAFT_154573</name>
</gene>
<proteinExistence type="predicted"/>
<sequence>MPVVALMVYSISRLEPGRGHIHTQTSNYNLNQPRTSPSPVSPTSVALYIHRSQQYTAASSRNEDSSSPETANLLQSIRNILKFAHSLVDVLPHPDISNTRDDLAWISVWVGPKSGIVGAPHTRSAFASLSGMPRMHPVRLSLIATLVKLNPLCSVDITEIGNSTVTEYSHLSTGR</sequence>